<name>A0A8J2KN13_9HEXA</name>
<comment type="caution">
    <text evidence="1">The sequence shown here is derived from an EMBL/GenBank/DDBJ whole genome shotgun (WGS) entry which is preliminary data.</text>
</comment>
<dbReference type="Proteomes" id="UP000708208">
    <property type="component" value="Unassembled WGS sequence"/>
</dbReference>
<evidence type="ECO:0000313" key="1">
    <source>
        <dbReference type="EMBL" id="CAG7728381.1"/>
    </source>
</evidence>
<sequence length="87" mass="10268">MRVSMSDDYPKLLVRQSFEFLFNHPERLERQRNINGFFLNSRSMQPLPTLIGVMLQVTKVKVIRGQHCFIRPRKSRTSNKVVIHVLS</sequence>
<reference evidence="1" key="1">
    <citation type="submission" date="2021-06" db="EMBL/GenBank/DDBJ databases">
        <authorList>
            <person name="Hodson N. C."/>
            <person name="Mongue J. A."/>
            <person name="Jaron S. K."/>
        </authorList>
    </citation>
    <scope>NUCLEOTIDE SEQUENCE</scope>
</reference>
<gene>
    <name evidence="1" type="ORF">AFUS01_LOCUS17165</name>
</gene>
<protein>
    <submittedName>
        <fullName evidence="1">Uncharacterized protein</fullName>
    </submittedName>
</protein>
<organism evidence="1 2">
    <name type="scientific">Allacma fusca</name>
    <dbReference type="NCBI Taxonomy" id="39272"/>
    <lineage>
        <taxon>Eukaryota</taxon>
        <taxon>Metazoa</taxon>
        <taxon>Ecdysozoa</taxon>
        <taxon>Arthropoda</taxon>
        <taxon>Hexapoda</taxon>
        <taxon>Collembola</taxon>
        <taxon>Symphypleona</taxon>
        <taxon>Sminthuridae</taxon>
        <taxon>Allacma</taxon>
    </lineage>
</organism>
<evidence type="ECO:0000313" key="2">
    <source>
        <dbReference type="Proteomes" id="UP000708208"/>
    </source>
</evidence>
<accession>A0A8J2KN13</accession>
<dbReference type="EMBL" id="CAJVCH010162871">
    <property type="protein sequence ID" value="CAG7728381.1"/>
    <property type="molecule type" value="Genomic_DNA"/>
</dbReference>
<dbReference type="AlphaFoldDB" id="A0A8J2KN13"/>
<keyword evidence="2" id="KW-1185">Reference proteome</keyword>
<proteinExistence type="predicted"/>